<feature type="transmembrane region" description="Helical" evidence="8">
    <location>
        <begin position="373"/>
        <end position="392"/>
    </location>
</feature>
<dbReference type="AlphaFoldDB" id="A0A1F7Z4E6"/>
<keyword evidence="4 8" id="KW-0812">Transmembrane</keyword>
<accession>A0A1F7Z4E6</accession>
<comment type="subcellular location">
    <subcellularLocation>
        <location evidence="1">Cell membrane</location>
        <topology evidence="1">Multi-pass membrane protein</topology>
    </subcellularLocation>
</comment>
<reference evidence="9 10" key="1">
    <citation type="journal article" date="2016" name="Nat. Commun.">
        <title>Thousands of microbial genomes shed light on interconnected biogeochemical processes in an aquifer system.</title>
        <authorList>
            <person name="Anantharaman K."/>
            <person name="Brown C.T."/>
            <person name="Hug L.A."/>
            <person name="Sharon I."/>
            <person name="Castelle C.J."/>
            <person name="Probst A.J."/>
            <person name="Thomas B.C."/>
            <person name="Singh A."/>
            <person name="Wilkins M.J."/>
            <person name="Karaoz U."/>
            <person name="Brodie E.L."/>
            <person name="Williams K.H."/>
            <person name="Hubbard S.S."/>
            <person name="Banfield J.F."/>
        </authorList>
    </citation>
    <scope>NUCLEOTIDE SEQUENCE [LARGE SCALE GENOMIC DNA]</scope>
</reference>
<sequence>MKKTKKSQTIKKIVVHASFLSIFLATFMATLVNRSYFSKSADFISYFVGAEILAAGKGSLLYDLPTQYFFQTSVIDPKIGDWVLPFRGIPAVLLIYLPLTFLSLETAYTIFSIGNFLLLIFFYYLLTRVFENISAKSKYLFLLVIVFIPALQALCMGQLSVLITTIFLIIFNSIKDKKYVLAGVFSSLLIIKAQYLTAIPFIFFLVREKKQFLIGFFPMFAFLILVSSVMSYPLWFLRYPAFLFTTENSNYGSRFQDMGSFYANTRFLFSNLSGRFVVFLNTLLYFVVLIFFAIRSRKLTYETLFVSTILFSIVFSVHFLSFDYVLLLIPFYIIFNKIFRGRKKRFKFAYFLAFVIYALPILAYTGFQAYLSFPLLTLGVLFLIVGKSHIFLEA</sequence>
<dbReference type="GO" id="GO:0016758">
    <property type="term" value="F:hexosyltransferase activity"/>
    <property type="evidence" value="ECO:0007669"/>
    <property type="project" value="InterPro"/>
</dbReference>
<feature type="transmembrane region" description="Helical" evidence="8">
    <location>
        <begin position="107"/>
        <end position="127"/>
    </location>
</feature>
<evidence type="ECO:0000256" key="2">
    <source>
        <dbReference type="ARBA" id="ARBA00022475"/>
    </source>
</evidence>
<dbReference type="Proteomes" id="UP000177169">
    <property type="component" value="Unassembled WGS sequence"/>
</dbReference>
<feature type="transmembrane region" description="Helical" evidence="8">
    <location>
        <begin position="301"/>
        <end position="318"/>
    </location>
</feature>
<dbReference type="EMBL" id="MGGR01000005">
    <property type="protein sequence ID" value="OGM34502.1"/>
    <property type="molecule type" value="Genomic_DNA"/>
</dbReference>
<gene>
    <name evidence="9" type="ORF">A3D01_03080</name>
</gene>
<evidence type="ECO:0000256" key="5">
    <source>
        <dbReference type="ARBA" id="ARBA00022989"/>
    </source>
</evidence>
<dbReference type="STRING" id="1802505.A3D01_03080"/>
<evidence type="ECO:0000256" key="3">
    <source>
        <dbReference type="ARBA" id="ARBA00022679"/>
    </source>
</evidence>
<feature type="transmembrane region" description="Helical" evidence="8">
    <location>
        <begin position="348"/>
        <end position="367"/>
    </location>
</feature>
<evidence type="ECO:0000256" key="1">
    <source>
        <dbReference type="ARBA" id="ARBA00004651"/>
    </source>
</evidence>
<feature type="transmembrane region" description="Helical" evidence="8">
    <location>
        <begin position="183"/>
        <end position="206"/>
    </location>
</feature>
<evidence type="ECO:0000313" key="9">
    <source>
        <dbReference type="EMBL" id="OGM34502.1"/>
    </source>
</evidence>
<keyword evidence="5 8" id="KW-1133">Transmembrane helix</keyword>
<feature type="transmembrane region" description="Helical" evidence="8">
    <location>
        <begin position="324"/>
        <end position="339"/>
    </location>
</feature>
<keyword evidence="3" id="KW-0808">Transferase</keyword>
<dbReference type="Pfam" id="PF09594">
    <property type="entry name" value="GT87"/>
    <property type="match status" value="1"/>
</dbReference>
<feature type="transmembrane region" description="Helical" evidence="8">
    <location>
        <begin position="139"/>
        <end position="171"/>
    </location>
</feature>
<evidence type="ECO:0000313" key="10">
    <source>
        <dbReference type="Proteomes" id="UP000177169"/>
    </source>
</evidence>
<keyword evidence="2" id="KW-1003">Cell membrane</keyword>
<feature type="transmembrane region" description="Helical" evidence="8">
    <location>
        <begin position="43"/>
        <end position="62"/>
    </location>
</feature>
<evidence type="ECO:0000256" key="6">
    <source>
        <dbReference type="ARBA" id="ARBA00023136"/>
    </source>
</evidence>
<proteinExistence type="inferred from homology"/>
<feature type="transmembrane region" description="Helical" evidence="8">
    <location>
        <begin position="213"/>
        <end position="235"/>
    </location>
</feature>
<name>A0A1F7Z4E6_9BACT</name>
<organism evidence="9 10">
    <name type="scientific">Candidatus Woesebacteria bacterium RIFCSPHIGHO2_02_FULL_39_13</name>
    <dbReference type="NCBI Taxonomy" id="1802505"/>
    <lineage>
        <taxon>Bacteria</taxon>
        <taxon>Candidatus Woeseibacteriota</taxon>
    </lineage>
</organism>
<evidence type="ECO:0000256" key="7">
    <source>
        <dbReference type="ARBA" id="ARBA00024033"/>
    </source>
</evidence>
<keyword evidence="6 8" id="KW-0472">Membrane</keyword>
<protein>
    <recommendedName>
        <fullName evidence="11">Glycosyltransferase RgtA/B/C/D-like domain-containing protein</fullName>
    </recommendedName>
</protein>
<comment type="caution">
    <text evidence="9">The sequence shown here is derived from an EMBL/GenBank/DDBJ whole genome shotgun (WGS) entry which is preliminary data.</text>
</comment>
<evidence type="ECO:0000256" key="8">
    <source>
        <dbReference type="SAM" id="Phobius"/>
    </source>
</evidence>
<feature type="transmembrane region" description="Helical" evidence="8">
    <location>
        <begin position="12"/>
        <end position="31"/>
    </location>
</feature>
<evidence type="ECO:0008006" key="11">
    <source>
        <dbReference type="Google" id="ProtNLM"/>
    </source>
</evidence>
<dbReference type="GO" id="GO:0005886">
    <property type="term" value="C:plasma membrane"/>
    <property type="evidence" value="ECO:0007669"/>
    <property type="project" value="UniProtKB-SubCell"/>
</dbReference>
<evidence type="ECO:0000256" key="4">
    <source>
        <dbReference type="ARBA" id="ARBA00022692"/>
    </source>
</evidence>
<comment type="similarity">
    <text evidence="7">Belongs to the glycosyltransferase 87 family.</text>
</comment>
<feature type="transmembrane region" description="Helical" evidence="8">
    <location>
        <begin position="276"/>
        <end position="294"/>
    </location>
</feature>
<feature type="transmembrane region" description="Helical" evidence="8">
    <location>
        <begin position="82"/>
        <end position="101"/>
    </location>
</feature>
<dbReference type="InterPro" id="IPR018584">
    <property type="entry name" value="GT87"/>
</dbReference>